<dbReference type="Proteomes" id="UP000035680">
    <property type="component" value="Unassembled WGS sequence"/>
</dbReference>
<sequence length="115" mass="13815">MIKYFVENNPDLDKYVLYLETFKTYKMVVETIVKEKLSRRCNDCSHKHVSLFLDTRDFDEIFELLCYFNSEEFPYNGSTNEFEDFLYDGSLECPVCGGFDSIKIYDVDEYDYYDE</sequence>
<proteinExistence type="predicted"/>
<dbReference type="WBParaSite" id="SVE_1874400.1">
    <property type="protein sequence ID" value="SVE_1874400.1"/>
    <property type="gene ID" value="SVE_1874400"/>
</dbReference>
<name>A0A0K0G201_STRVS</name>
<reference evidence="1" key="1">
    <citation type="submission" date="2014-07" db="EMBL/GenBank/DDBJ databases">
        <authorList>
            <person name="Martin A.A"/>
            <person name="De Silva N."/>
        </authorList>
    </citation>
    <scope>NUCLEOTIDE SEQUENCE</scope>
</reference>
<keyword evidence="1" id="KW-1185">Reference proteome</keyword>
<organism evidence="1 2">
    <name type="scientific">Strongyloides venezuelensis</name>
    <name type="common">Threadworm</name>
    <dbReference type="NCBI Taxonomy" id="75913"/>
    <lineage>
        <taxon>Eukaryota</taxon>
        <taxon>Metazoa</taxon>
        <taxon>Ecdysozoa</taxon>
        <taxon>Nematoda</taxon>
        <taxon>Chromadorea</taxon>
        <taxon>Rhabditida</taxon>
        <taxon>Tylenchina</taxon>
        <taxon>Panagrolaimomorpha</taxon>
        <taxon>Strongyloidoidea</taxon>
        <taxon>Strongyloididae</taxon>
        <taxon>Strongyloides</taxon>
    </lineage>
</organism>
<protein>
    <submittedName>
        <fullName evidence="2">Phage protein</fullName>
    </submittedName>
</protein>
<evidence type="ECO:0000313" key="1">
    <source>
        <dbReference type="Proteomes" id="UP000035680"/>
    </source>
</evidence>
<evidence type="ECO:0000313" key="2">
    <source>
        <dbReference type="WBParaSite" id="SVE_1874400.1"/>
    </source>
</evidence>
<reference evidence="2" key="2">
    <citation type="submission" date="2015-08" db="UniProtKB">
        <authorList>
            <consortium name="WormBaseParasite"/>
        </authorList>
    </citation>
    <scope>IDENTIFICATION</scope>
</reference>
<dbReference type="AlphaFoldDB" id="A0A0K0G201"/>
<accession>A0A0K0G201</accession>